<accession>A0A8C7H5F7</accession>
<feature type="domain" description="Piezo TM25-28" evidence="2">
    <location>
        <begin position="275"/>
        <end position="408"/>
    </location>
</feature>
<keyword evidence="1" id="KW-1133">Transmembrane helix</keyword>
<dbReference type="GeneTree" id="ENSGT00940000164142"/>
<keyword evidence="4" id="KW-1185">Reference proteome</keyword>
<dbReference type="Proteomes" id="UP000694557">
    <property type="component" value="Unassembled WGS sequence"/>
</dbReference>
<dbReference type="PANTHER" id="PTHR47049">
    <property type="entry name" value="PIEZO-TYPE MECHANOSENSITIVE ION CHANNEL HOMOLOG"/>
    <property type="match status" value="1"/>
</dbReference>
<reference evidence="3" key="2">
    <citation type="submission" date="2025-09" db="UniProtKB">
        <authorList>
            <consortium name="Ensembl"/>
        </authorList>
    </citation>
    <scope>IDENTIFICATION</scope>
</reference>
<dbReference type="Ensembl" id="ENSOKIT00005056404.1">
    <property type="protein sequence ID" value="ENSOKIP00005053370.1"/>
    <property type="gene ID" value="ENSOKIG00005022555.1"/>
</dbReference>
<dbReference type="Pfam" id="PF15917">
    <property type="entry name" value="Piezo_TM25-28"/>
    <property type="match status" value="1"/>
</dbReference>
<protein>
    <recommendedName>
        <fullName evidence="2">Piezo TM25-28 domain-containing protein</fullName>
    </recommendedName>
</protein>
<dbReference type="GO" id="GO:0008381">
    <property type="term" value="F:mechanosensitive monoatomic ion channel activity"/>
    <property type="evidence" value="ECO:0007669"/>
    <property type="project" value="InterPro"/>
</dbReference>
<proteinExistence type="predicted"/>
<evidence type="ECO:0000256" key="1">
    <source>
        <dbReference type="SAM" id="Phobius"/>
    </source>
</evidence>
<dbReference type="InterPro" id="IPR031805">
    <property type="entry name" value="Piezo_TM25-28"/>
</dbReference>
<feature type="transmembrane region" description="Helical" evidence="1">
    <location>
        <begin position="321"/>
        <end position="344"/>
    </location>
</feature>
<keyword evidence="1" id="KW-0812">Transmembrane</keyword>
<feature type="transmembrane region" description="Helical" evidence="1">
    <location>
        <begin position="296"/>
        <end position="315"/>
    </location>
</feature>
<feature type="transmembrane region" description="Helical" evidence="1">
    <location>
        <begin position="125"/>
        <end position="143"/>
    </location>
</feature>
<name>A0A8C7H5F7_ONCKI</name>
<feature type="transmembrane region" description="Helical" evidence="1">
    <location>
        <begin position="177"/>
        <end position="199"/>
    </location>
</feature>
<evidence type="ECO:0000313" key="3">
    <source>
        <dbReference type="Ensembl" id="ENSOKIP00005053370.1"/>
    </source>
</evidence>
<reference evidence="3" key="1">
    <citation type="submission" date="2025-08" db="UniProtKB">
        <authorList>
            <consortium name="Ensembl"/>
        </authorList>
    </citation>
    <scope>IDENTIFICATION</scope>
</reference>
<dbReference type="GO" id="GO:0016020">
    <property type="term" value="C:membrane"/>
    <property type="evidence" value="ECO:0007669"/>
    <property type="project" value="InterPro"/>
</dbReference>
<evidence type="ECO:0000259" key="2">
    <source>
        <dbReference type="Pfam" id="PF15917"/>
    </source>
</evidence>
<sequence>MLYQLKVIKPLEYSSNCTAVSSLTTSMRNTDQIFTNYSTGTAIYTQSWLAPKGIMSSFRYNGLCVRNHLTVLGLLVFEVTVSRHQLYYRLHNNLKVPTFSIIFQGITRQHLDHGILPCIKYFVNYFFYKFGLEVCFVVAVNVIGQRMDFYSLLHACALMAVLSRRRRKAMGEVWPKYCCFTAGLMVLQYLLCIGIPPALCVDYPWRTSSQALTSNLIKWLYLPDFAMRPSPSFIFYDHLLLLCSTLQWQVFEEENRAAVRLMAGENVEISRSLDPRSFNQYIPVNNFLQCRSYLDIAKVFVFSYFFWLVLCLIFITGTTRINIFCLGYLVACFYFMLFGGSLLMKPVRYILRLWDCLIGYTCFVIGMKNLLSLGSCAYLDSLLKNGCWLIQAFSMVCTVKGYDVCKSAGGGGGHCVGCDLLHRALGSEKGFPQLLLPVCGV</sequence>
<organism evidence="3 4">
    <name type="scientific">Oncorhynchus kisutch</name>
    <name type="common">Coho salmon</name>
    <name type="synonym">Salmo kisutch</name>
    <dbReference type="NCBI Taxonomy" id="8019"/>
    <lineage>
        <taxon>Eukaryota</taxon>
        <taxon>Metazoa</taxon>
        <taxon>Chordata</taxon>
        <taxon>Craniata</taxon>
        <taxon>Vertebrata</taxon>
        <taxon>Euteleostomi</taxon>
        <taxon>Actinopterygii</taxon>
        <taxon>Neopterygii</taxon>
        <taxon>Teleostei</taxon>
        <taxon>Protacanthopterygii</taxon>
        <taxon>Salmoniformes</taxon>
        <taxon>Salmonidae</taxon>
        <taxon>Salmoninae</taxon>
        <taxon>Oncorhynchus</taxon>
    </lineage>
</organism>
<dbReference type="PANTHER" id="PTHR47049:SF7">
    <property type="entry name" value="PIEZO-TYPE MECHANOSENSITIVE ION CHANNEL COMPONENT 2 ISOFORM X1"/>
    <property type="match status" value="1"/>
</dbReference>
<evidence type="ECO:0000313" key="4">
    <source>
        <dbReference type="Proteomes" id="UP000694557"/>
    </source>
</evidence>
<dbReference type="InterPro" id="IPR027272">
    <property type="entry name" value="Piezo"/>
</dbReference>
<keyword evidence="1" id="KW-0472">Membrane</keyword>
<dbReference type="AlphaFoldDB" id="A0A8C7H5F7"/>